<organism evidence="1 2">
    <name type="scientific">Patella caerulea</name>
    <name type="common">Rayed Mediterranean limpet</name>
    <dbReference type="NCBI Taxonomy" id="87958"/>
    <lineage>
        <taxon>Eukaryota</taxon>
        <taxon>Metazoa</taxon>
        <taxon>Spiralia</taxon>
        <taxon>Lophotrochozoa</taxon>
        <taxon>Mollusca</taxon>
        <taxon>Gastropoda</taxon>
        <taxon>Patellogastropoda</taxon>
        <taxon>Patelloidea</taxon>
        <taxon>Patellidae</taxon>
        <taxon>Patella</taxon>
    </lineage>
</organism>
<name>A0AAN8G9A7_PATCE</name>
<proteinExistence type="predicted"/>
<sequence length="140" mass="15770">MTNLTVHRQMHAAQRNVMNQLTEAAKTDYFRSKLSSASNQKGVFNVGDKLLFPKRQASLPAHSSADELANSFIKFFSDMILTIRHGLKSCPINLWVPCLYQPSIHNVTKLESFKSANEEEVKTVLLKSLKKSYSLDPCPT</sequence>
<dbReference type="AlphaFoldDB" id="A0AAN8G9A7"/>
<keyword evidence="2" id="KW-1185">Reference proteome</keyword>
<gene>
    <name evidence="1" type="ORF">SNE40_021024</name>
</gene>
<dbReference type="EMBL" id="JAZGQO010000016">
    <property type="protein sequence ID" value="KAK6168508.1"/>
    <property type="molecule type" value="Genomic_DNA"/>
</dbReference>
<dbReference type="Proteomes" id="UP001347796">
    <property type="component" value="Unassembled WGS sequence"/>
</dbReference>
<reference evidence="1 2" key="1">
    <citation type="submission" date="2024-01" db="EMBL/GenBank/DDBJ databases">
        <title>The genome of the rayed Mediterranean limpet Patella caerulea (Linnaeus, 1758).</title>
        <authorList>
            <person name="Anh-Thu Weber A."/>
            <person name="Halstead-Nussloch G."/>
        </authorList>
    </citation>
    <scope>NUCLEOTIDE SEQUENCE [LARGE SCALE GENOMIC DNA]</scope>
    <source>
        <strain evidence="1">AATW-2023a</strain>
        <tissue evidence="1">Whole specimen</tissue>
    </source>
</reference>
<evidence type="ECO:0000313" key="2">
    <source>
        <dbReference type="Proteomes" id="UP001347796"/>
    </source>
</evidence>
<accession>A0AAN8G9A7</accession>
<protein>
    <submittedName>
        <fullName evidence="1">Uncharacterized protein</fullName>
    </submittedName>
</protein>
<comment type="caution">
    <text evidence="1">The sequence shown here is derived from an EMBL/GenBank/DDBJ whole genome shotgun (WGS) entry which is preliminary data.</text>
</comment>
<evidence type="ECO:0000313" key="1">
    <source>
        <dbReference type="EMBL" id="KAK6168508.1"/>
    </source>
</evidence>